<dbReference type="InterPro" id="IPR047640">
    <property type="entry name" value="RpiR-like"/>
</dbReference>
<dbReference type="RefSeq" id="WP_012918112.1">
    <property type="nucleotide sequence ID" value="NC_013729.1"/>
</dbReference>
<dbReference type="eggNOG" id="COG1737">
    <property type="taxonomic scope" value="Bacteria"/>
</dbReference>
<dbReference type="InterPro" id="IPR001347">
    <property type="entry name" value="SIS_dom"/>
</dbReference>
<evidence type="ECO:0000313" key="7">
    <source>
        <dbReference type="Proteomes" id="UP000007967"/>
    </source>
</evidence>
<dbReference type="GO" id="GO:0097367">
    <property type="term" value="F:carbohydrate derivative binding"/>
    <property type="evidence" value="ECO:0007669"/>
    <property type="project" value="InterPro"/>
</dbReference>
<evidence type="ECO:0000256" key="3">
    <source>
        <dbReference type="ARBA" id="ARBA00023163"/>
    </source>
</evidence>
<keyword evidence="1" id="KW-0805">Transcription regulation</keyword>
<evidence type="ECO:0000259" key="5">
    <source>
        <dbReference type="PROSITE" id="PS51464"/>
    </source>
</evidence>
<dbReference type="Pfam" id="PF01418">
    <property type="entry name" value="HTH_6"/>
    <property type="match status" value="1"/>
</dbReference>
<dbReference type="KEGG" id="kfl:Kfla_0431"/>
<dbReference type="PROSITE" id="PS51071">
    <property type="entry name" value="HTH_RPIR"/>
    <property type="match status" value="1"/>
</dbReference>
<name>D2PUN7_KRIFD</name>
<evidence type="ECO:0000256" key="2">
    <source>
        <dbReference type="ARBA" id="ARBA00023125"/>
    </source>
</evidence>
<dbReference type="CDD" id="cd05013">
    <property type="entry name" value="SIS_RpiR"/>
    <property type="match status" value="1"/>
</dbReference>
<feature type="domain" description="HTH rpiR-type" evidence="4">
    <location>
        <begin position="2"/>
        <end position="78"/>
    </location>
</feature>
<dbReference type="InterPro" id="IPR046348">
    <property type="entry name" value="SIS_dom_sf"/>
</dbReference>
<reference evidence="6 7" key="2">
    <citation type="journal article" date="2010" name="Stand. Genomic Sci.">
        <title>Complete genome sequence of Kribbella flavida type strain (IFO 14399).</title>
        <authorList>
            <person name="Pukall R."/>
            <person name="Lapidus A."/>
            <person name="Glavina Del Rio T."/>
            <person name="Copeland A."/>
            <person name="Tice H."/>
            <person name="Cheng J.-F."/>
            <person name="Lucas S."/>
            <person name="Chen F."/>
            <person name="Nolan M."/>
            <person name="LaButti K."/>
            <person name="Pati A."/>
            <person name="Ivanova N."/>
            <person name="Mavrommatis K."/>
            <person name="Mikhailova N."/>
            <person name="Pitluck S."/>
            <person name="Bruce D."/>
            <person name="Goodwin L."/>
            <person name="Land M."/>
            <person name="Hauser L."/>
            <person name="Chang Y.-J."/>
            <person name="Jeffries C.D."/>
            <person name="Chen A."/>
            <person name="Palaniappan K."/>
            <person name="Chain P."/>
            <person name="Rohde M."/>
            <person name="Goeker M."/>
            <person name="Bristow J."/>
            <person name="Eisen J.A."/>
            <person name="Markowitz V."/>
            <person name="Hugenholtz P."/>
            <person name="Kyrpides N.C."/>
            <person name="Klenk H.-P."/>
            <person name="Brettin T."/>
        </authorList>
    </citation>
    <scope>NUCLEOTIDE SEQUENCE [LARGE SCALE GENOMIC DNA]</scope>
    <source>
        <strain evidence="7">DSM 17836 / JCM 10339 / NBRC 14399</strain>
    </source>
</reference>
<dbReference type="PROSITE" id="PS51464">
    <property type="entry name" value="SIS"/>
    <property type="match status" value="1"/>
</dbReference>
<keyword evidence="7" id="KW-1185">Reference proteome</keyword>
<dbReference type="SUPFAM" id="SSF46689">
    <property type="entry name" value="Homeodomain-like"/>
    <property type="match status" value="1"/>
</dbReference>
<dbReference type="Proteomes" id="UP000007967">
    <property type="component" value="Chromosome"/>
</dbReference>
<dbReference type="GO" id="GO:0003677">
    <property type="term" value="F:DNA binding"/>
    <property type="evidence" value="ECO:0007669"/>
    <property type="project" value="UniProtKB-KW"/>
</dbReference>
<organism evidence="6 7">
    <name type="scientific">Kribbella flavida (strain DSM 17836 / JCM 10339 / NBRC 14399)</name>
    <dbReference type="NCBI Taxonomy" id="479435"/>
    <lineage>
        <taxon>Bacteria</taxon>
        <taxon>Bacillati</taxon>
        <taxon>Actinomycetota</taxon>
        <taxon>Actinomycetes</taxon>
        <taxon>Propionibacteriales</taxon>
        <taxon>Kribbellaceae</taxon>
        <taxon>Kribbella</taxon>
    </lineage>
</organism>
<dbReference type="InterPro" id="IPR035472">
    <property type="entry name" value="RpiR-like_SIS"/>
</dbReference>
<dbReference type="EMBL" id="CP001736">
    <property type="protein sequence ID" value="ADB29555.1"/>
    <property type="molecule type" value="Genomic_DNA"/>
</dbReference>
<gene>
    <name evidence="6" type="ordered locus">Kfla_0431</name>
</gene>
<dbReference type="GO" id="GO:0003700">
    <property type="term" value="F:DNA-binding transcription factor activity"/>
    <property type="evidence" value="ECO:0007669"/>
    <property type="project" value="InterPro"/>
</dbReference>
<proteinExistence type="predicted"/>
<evidence type="ECO:0000259" key="4">
    <source>
        <dbReference type="PROSITE" id="PS51071"/>
    </source>
</evidence>
<keyword evidence="2" id="KW-0238">DNA-binding</keyword>
<protein>
    <submittedName>
        <fullName evidence="6">Transcriptional regulator, RpiR family</fullName>
    </submittedName>
</protein>
<sequence length="294" mass="30915">MGEIETRIRGLVPTLTPAEQRVAEQVLADPLGTHRGTIGQLAERSRTSLTTVTRFCRALGMAGYQELRFALATEAGEASSRDWTLGAAADIGPDDPMQSVLANLVATDVRALQETASQLDLAVAEQLVDAITTARRVDLYAVSGSAAVTNDLQRRLHQLGITCHLWIDVHDALASATLLGPEDVAIGISHSGETIEVIEPLTAARDAGAVTAAVTNFPRSAITSVAGLLLTTSAREATYRSGSLSGRHTQLLVIDCLVTGVAQRTSPASDAAVARTAAAVRPHRVGRRTPTQEG</sequence>
<dbReference type="Pfam" id="PF01380">
    <property type="entry name" value="SIS"/>
    <property type="match status" value="1"/>
</dbReference>
<evidence type="ECO:0000313" key="6">
    <source>
        <dbReference type="EMBL" id="ADB29555.1"/>
    </source>
</evidence>
<evidence type="ECO:0000256" key="1">
    <source>
        <dbReference type="ARBA" id="ARBA00023015"/>
    </source>
</evidence>
<dbReference type="OrthoDB" id="370421at2"/>
<dbReference type="SUPFAM" id="SSF53697">
    <property type="entry name" value="SIS domain"/>
    <property type="match status" value="1"/>
</dbReference>
<dbReference type="GO" id="GO:1901135">
    <property type="term" value="P:carbohydrate derivative metabolic process"/>
    <property type="evidence" value="ECO:0007669"/>
    <property type="project" value="InterPro"/>
</dbReference>
<accession>D2PUN7</accession>
<dbReference type="Gene3D" id="3.40.50.10490">
    <property type="entry name" value="Glucose-6-phosphate isomerase like protein, domain 1"/>
    <property type="match status" value="1"/>
</dbReference>
<feature type="domain" description="SIS" evidence="5">
    <location>
        <begin position="127"/>
        <end position="267"/>
    </location>
</feature>
<dbReference type="AlphaFoldDB" id="D2PUN7"/>
<dbReference type="STRING" id="479435.Kfla_0431"/>
<dbReference type="PANTHER" id="PTHR30514:SF1">
    <property type="entry name" value="HTH-TYPE TRANSCRIPTIONAL REGULATOR HEXR-RELATED"/>
    <property type="match status" value="1"/>
</dbReference>
<dbReference type="InterPro" id="IPR036388">
    <property type="entry name" value="WH-like_DNA-bd_sf"/>
</dbReference>
<dbReference type="InterPro" id="IPR000281">
    <property type="entry name" value="HTH_RpiR"/>
</dbReference>
<keyword evidence="3" id="KW-0804">Transcription</keyword>
<dbReference type="PANTHER" id="PTHR30514">
    <property type="entry name" value="GLUCOKINASE"/>
    <property type="match status" value="1"/>
</dbReference>
<dbReference type="InterPro" id="IPR009057">
    <property type="entry name" value="Homeodomain-like_sf"/>
</dbReference>
<dbReference type="HOGENOM" id="CLU_055769_0_1_11"/>
<dbReference type="Gene3D" id="1.10.10.10">
    <property type="entry name" value="Winged helix-like DNA-binding domain superfamily/Winged helix DNA-binding domain"/>
    <property type="match status" value="1"/>
</dbReference>
<reference evidence="7" key="1">
    <citation type="submission" date="2009-09" db="EMBL/GenBank/DDBJ databases">
        <title>The complete genome of Kribbella flavida DSM 17836.</title>
        <authorList>
            <consortium name="US DOE Joint Genome Institute (JGI-PGF)"/>
            <person name="Lucas S."/>
            <person name="Copeland A."/>
            <person name="Lapidus A."/>
            <person name="Glavina del Rio T."/>
            <person name="Dalin E."/>
            <person name="Tice H."/>
            <person name="Bruce D."/>
            <person name="Goodwin L."/>
            <person name="Pitluck S."/>
            <person name="Kyrpides N."/>
            <person name="Mavromatis K."/>
            <person name="Ivanova N."/>
            <person name="Saunders E."/>
            <person name="Brettin T."/>
            <person name="Detter J.C."/>
            <person name="Han C."/>
            <person name="Larimer F."/>
            <person name="Land M."/>
            <person name="Hauser L."/>
            <person name="Markowitz V."/>
            <person name="Cheng J.-F."/>
            <person name="Hugenholtz P."/>
            <person name="Woyke T."/>
            <person name="Wu D."/>
            <person name="Pukall R."/>
            <person name="Klenk H.-P."/>
            <person name="Eisen J.A."/>
        </authorList>
    </citation>
    <scope>NUCLEOTIDE SEQUENCE [LARGE SCALE GENOMIC DNA]</scope>
    <source>
        <strain evidence="7">DSM 17836 / JCM 10339 / NBRC 14399</strain>
    </source>
</reference>